<proteinExistence type="predicted"/>
<evidence type="ECO:0000313" key="2">
    <source>
        <dbReference type="Proteomes" id="UP001432027"/>
    </source>
</evidence>
<evidence type="ECO:0000313" key="1">
    <source>
        <dbReference type="EMBL" id="GMS95314.1"/>
    </source>
</evidence>
<protein>
    <submittedName>
        <fullName evidence="1">Uncharacterized protein</fullName>
    </submittedName>
</protein>
<gene>
    <name evidence="1" type="ORF">PENTCL1PPCAC_17489</name>
</gene>
<organism evidence="1 2">
    <name type="scientific">Pristionchus entomophagus</name>
    <dbReference type="NCBI Taxonomy" id="358040"/>
    <lineage>
        <taxon>Eukaryota</taxon>
        <taxon>Metazoa</taxon>
        <taxon>Ecdysozoa</taxon>
        <taxon>Nematoda</taxon>
        <taxon>Chromadorea</taxon>
        <taxon>Rhabditida</taxon>
        <taxon>Rhabditina</taxon>
        <taxon>Diplogasteromorpha</taxon>
        <taxon>Diplogasteroidea</taxon>
        <taxon>Neodiplogasteridae</taxon>
        <taxon>Pristionchus</taxon>
    </lineage>
</organism>
<dbReference type="AlphaFoldDB" id="A0AAV5TLZ6"/>
<accession>A0AAV5TLZ6</accession>
<comment type="caution">
    <text evidence="1">The sequence shown here is derived from an EMBL/GenBank/DDBJ whole genome shotgun (WGS) entry which is preliminary data.</text>
</comment>
<dbReference type="EMBL" id="BTSX01000004">
    <property type="protein sequence ID" value="GMS95314.1"/>
    <property type="molecule type" value="Genomic_DNA"/>
</dbReference>
<name>A0AAV5TLZ6_9BILA</name>
<sequence>MSVSWQAIPIIPSRPWSNSNARNRADGCSISSPLRTLPFSSHSFPSTHDHRIVLRSRDALSDDIEEAENIVLPYSLHLLSLIRLDRVTIPNHFHLLPEVDVGIEPVEHACFLKYIDGDSRIVLCRASGRRGQRGH</sequence>
<dbReference type="Proteomes" id="UP001432027">
    <property type="component" value="Unassembled WGS sequence"/>
</dbReference>
<reference evidence="1" key="1">
    <citation type="submission" date="2023-10" db="EMBL/GenBank/DDBJ databases">
        <title>Genome assembly of Pristionchus species.</title>
        <authorList>
            <person name="Yoshida K."/>
            <person name="Sommer R.J."/>
        </authorList>
    </citation>
    <scope>NUCLEOTIDE SEQUENCE</scope>
    <source>
        <strain evidence="1">RS0144</strain>
    </source>
</reference>
<keyword evidence="2" id="KW-1185">Reference proteome</keyword>